<dbReference type="KEGG" id="more:E1B28_000009"/>
<dbReference type="GeneID" id="66069085"/>
<dbReference type="EMBL" id="CM032181">
    <property type="protein sequence ID" value="KAG7098033.1"/>
    <property type="molecule type" value="Genomic_DNA"/>
</dbReference>
<dbReference type="Proteomes" id="UP001049176">
    <property type="component" value="Chromosome 1"/>
</dbReference>
<organism evidence="1 2">
    <name type="scientific">Marasmius oreades</name>
    <name type="common">fairy-ring Marasmius</name>
    <dbReference type="NCBI Taxonomy" id="181124"/>
    <lineage>
        <taxon>Eukaryota</taxon>
        <taxon>Fungi</taxon>
        <taxon>Dikarya</taxon>
        <taxon>Basidiomycota</taxon>
        <taxon>Agaricomycotina</taxon>
        <taxon>Agaricomycetes</taxon>
        <taxon>Agaricomycetidae</taxon>
        <taxon>Agaricales</taxon>
        <taxon>Marasmiineae</taxon>
        <taxon>Marasmiaceae</taxon>
        <taxon>Marasmius</taxon>
    </lineage>
</organism>
<sequence length="86" mass="9415">MRDTRDGEAVRGGTVAVFAVVASPFVDTVVKEPSHNLDYRKVDDLDDHHSSSNVPSLQLSHLAVDVKPHKLILTLLEVSPRSPALF</sequence>
<accession>A0A9P7V0G8</accession>
<proteinExistence type="predicted"/>
<gene>
    <name evidence="1" type="ORF">E1B28_000009</name>
</gene>
<dbReference type="AlphaFoldDB" id="A0A9P7V0G8"/>
<dbReference type="RefSeq" id="XP_043014503.1">
    <property type="nucleotide sequence ID" value="XM_043145804.1"/>
</dbReference>
<evidence type="ECO:0000313" key="2">
    <source>
        <dbReference type="Proteomes" id="UP001049176"/>
    </source>
</evidence>
<evidence type="ECO:0000313" key="1">
    <source>
        <dbReference type="EMBL" id="KAG7098033.1"/>
    </source>
</evidence>
<keyword evidence="2" id="KW-1185">Reference proteome</keyword>
<reference evidence="1" key="1">
    <citation type="journal article" date="2021" name="Genome Biol. Evol.">
        <title>The assembled and annotated genome of the fairy-ring fungus Marasmius oreades.</title>
        <authorList>
            <person name="Hiltunen M."/>
            <person name="Ament-Velasquez S.L."/>
            <person name="Johannesson H."/>
        </authorList>
    </citation>
    <scope>NUCLEOTIDE SEQUENCE</scope>
    <source>
        <strain evidence="1">03SP1</strain>
    </source>
</reference>
<protein>
    <submittedName>
        <fullName evidence="1">Uncharacterized protein</fullName>
    </submittedName>
</protein>
<name>A0A9P7V0G8_9AGAR</name>
<comment type="caution">
    <text evidence="1">The sequence shown here is derived from an EMBL/GenBank/DDBJ whole genome shotgun (WGS) entry which is preliminary data.</text>
</comment>